<sequence>MRSNRRLVSVVLSVLLLTAAGCSEKRPDELDLEAKASFDYLWEQSNHMEGSAGYGLTRDRYPGNPTIASTAATGFALTAIPIGVENGWISREEGYERADRTLDTLLRMDHERGFFYHFVHIDTGKREWDSEISSIDTGLLLGGVLTVGQYFGGDVREKSEQLFERVDWPWFVDRERNQFYMAYYPEKGFEGHWDFYAEQLLLYVLAAGSPTYPIDVYDGFARRQAAYKDSEPFIHSWFGSLFTYQFSHAWIDFRDWIDRDGIDWFRNSVIASEASRQFAIDQSAVFKGVGERSWGFTASDSPTGYNGLFGSPPSGYDDKAHRIDGTVPPAGALGSIVFTPEPSLEALKYYVTVPDLSGEYGLKDAFNLDADWVGPDYIGIDKGITLLMASNYRDESVWNLFMDVPYVKKGLKVLQFKENNYIE</sequence>
<keyword evidence="3" id="KW-1185">Reference proteome</keyword>
<protein>
    <submittedName>
        <fullName evidence="2">Glucoamylase family protein</fullName>
    </submittedName>
</protein>
<dbReference type="EMBL" id="JBHSEP010000018">
    <property type="protein sequence ID" value="MFC4600623.1"/>
    <property type="molecule type" value="Genomic_DNA"/>
</dbReference>
<organism evidence="2 3">
    <name type="scientific">Cohnella hongkongensis</name>
    <dbReference type="NCBI Taxonomy" id="178337"/>
    <lineage>
        <taxon>Bacteria</taxon>
        <taxon>Bacillati</taxon>
        <taxon>Bacillota</taxon>
        <taxon>Bacilli</taxon>
        <taxon>Bacillales</taxon>
        <taxon>Paenibacillaceae</taxon>
        <taxon>Cohnella</taxon>
    </lineage>
</organism>
<reference evidence="3" key="1">
    <citation type="journal article" date="2019" name="Int. J. Syst. Evol. Microbiol.">
        <title>The Global Catalogue of Microorganisms (GCM) 10K type strain sequencing project: providing services to taxonomists for standard genome sequencing and annotation.</title>
        <authorList>
            <consortium name="The Broad Institute Genomics Platform"/>
            <consortium name="The Broad Institute Genome Sequencing Center for Infectious Disease"/>
            <person name="Wu L."/>
            <person name="Ma J."/>
        </authorList>
    </citation>
    <scope>NUCLEOTIDE SEQUENCE [LARGE SCALE GENOMIC DNA]</scope>
    <source>
        <strain evidence="3">CCUG 49571</strain>
    </source>
</reference>
<dbReference type="PROSITE" id="PS51257">
    <property type="entry name" value="PROKAR_LIPOPROTEIN"/>
    <property type="match status" value="1"/>
</dbReference>
<accession>A0ABV9FHS1</accession>
<evidence type="ECO:0000313" key="2">
    <source>
        <dbReference type="EMBL" id="MFC4600623.1"/>
    </source>
</evidence>
<dbReference type="Gene3D" id="1.50.10.140">
    <property type="match status" value="1"/>
</dbReference>
<dbReference type="Proteomes" id="UP001596028">
    <property type="component" value="Unassembled WGS sequence"/>
</dbReference>
<dbReference type="RefSeq" id="WP_378099874.1">
    <property type="nucleotide sequence ID" value="NZ_JBHSEP010000018.1"/>
</dbReference>
<dbReference type="Pfam" id="PF10091">
    <property type="entry name" value="Glycoamylase"/>
    <property type="match status" value="1"/>
</dbReference>
<comment type="caution">
    <text evidence="2">The sequence shown here is derived from an EMBL/GenBank/DDBJ whole genome shotgun (WGS) entry which is preliminary data.</text>
</comment>
<proteinExistence type="predicted"/>
<feature type="domain" description="Glycoamylase-like" evidence="1">
    <location>
        <begin position="192"/>
        <end position="404"/>
    </location>
</feature>
<dbReference type="InterPro" id="IPR019282">
    <property type="entry name" value="Glycoamylase-like_cons_dom"/>
</dbReference>
<evidence type="ECO:0000259" key="1">
    <source>
        <dbReference type="Pfam" id="PF10091"/>
    </source>
</evidence>
<gene>
    <name evidence="2" type="ORF">ACFO3S_20435</name>
</gene>
<evidence type="ECO:0000313" key="3">
    <source>
        <dbReference type="Proteomes" id="UP001596028"/>
    </source>
</evidence>
<name>A0ABV9FHS1_9BACL</name>